<keyword evidence="3" id="KW-1133">Transmembrane helix</keyword>
<reference evidence="5 6" key="1">
    <citation type="submission" date="2019-08" db="EMBL/GenBank/DDBJ databases">
        <authorList>
            <person name="Lei W."/>
        </authorList>
    </citation>
    <scope>NUCLEOTIDE SEQUENCE [LARGE SCALE GENOMIC DNA]</scope>
    <source>
        <strain evidence="5 6">CCUG 58627</strain>
    </source>
</reference>
<evidence type="ECO:0000259" key="4">
    <source>
        <dbReference type="Pfam" id="PF26580"/>
    </source>
</evidence>
<accession>A0A5C5UCL9</accession>
<sequence length="241" mass="25961">MSKKEIADTEIMHFDLAVPDDVGVQEEAEATAVTRKRRARFLRRRSRKEHAYPKDRTIAWPVVIAATGAMALASALVVMMGAFSMLNYGVTIAMVGLPENAQQATRIGSTPAAGEKKQRSSDAPTAVEVQEILQSMLDPKAKDHAVAVGLEGGEAAVPTVREVGKVLDKYNLVYKWRVTEGSVAVSGETMNATLTLTLVGMGSKEQPVSFIREHGQWKLSNASVCELAEMAQTTCAVSTAK</sequence>
<dbReference type="RefSeq" id="WP_146324707.1">
    <property type="nucleotide sequence ID" value="NZ_BAABLR010000005.1"/>
</dbReference>
<keyword evidence="3" id="KW-0472">Membrane</keyword>
<evidence type="ECO:0000313" key="6">
    <source>
        <dbReference type="Proteomes" id="UP000320791"/>
    </source>
</evidence>
<evidence type="ECO:0000256" key="2">
    <source>
        <dbReference type="ARBA" id="ARBA00093774"/>
    </source>
</evidence>
<feature type="transmembrane region" description="Helical" evidence="3">
    <location>
        <begin position="58"/>
        <end position="78"/>
    </location>
</feature>
<gene>
    <name evidence="5" type="ORF">FRX94_08505</name>
</gene>
<comment type="similarity">
    <text evidence="2">Belongs to the MTB12 family.</text>
</comment>
<comment type="caution">
    <text evidence="5">The sequence shown here is derived from an EMBL/GenBank/DDBJ whole genome shotgun (WGS) entry which is preliminary data.</text>
</comment>
<proteinExistence type="inferred from homology"/>
<dbReference type="Proteomes" id="UP000320791">
    <property type="component" value="Unassembled WGS sequence"/>
</dbReference>
<dbReference type="AlphaFoldDB" id="A0A5C5UCL9"/>
<dbReference type="OrthoDB" id="4375957at2"/>
<evidence type="ECO:0000256" key="1">
    <source>
        <dbReference type="ARBA" id="ARBA00022729"/>
    </source>
</evidence>
<keyword evidence="6" id="KW-1185">Reference proteome</keyword>
<organism evidence="5 6">
    <name type="scientific">Corynebacterium canis</name>
    <dbReference type="NCBI Taxonomy" id="679663"/>
    <lineage>
        <taxon>Bacteria</taxon>
        <taxon>Bacillati</taxon>
        <taxon>Actinomycetota</taxon>
        <taxon>Actinomycetes</taxon>
        <taxon>Mycobacteriales</taxon>
        <taxon>Corynebacteriaceae</taxon>
        <taxon>Corynebacterium</taxon>
    </lineage>
</organism>
<dbReference type="Pfam" id="PF26580">
    <property type="entry name" value="Mtb12_C"/>
    <property type="match status" value="1"/>
</dbReference>
<keyword evidence="3" id="KW-0812">Transmembrane</keyword>
<evidence type="ECO:0000313" key="5">
    <source>
        <dbReference type="EMBL" id="TWT24191.1"/>
    </source>
</evidence>
<keyword evidence="1" id="KW-0732">Signal</keyword>
<name>A0A5C5UCL9_9CORY</name>
<dbReference type="EMBL" id="VOHM01000018">
    <property type="protein sequence ID" value="TWT24191.1"/>
    <property type="molecule type" value="Genomic_DNA"/>
</dbReference>
<evidence type="ECO:0000256" key="3">
    <source>
        <dbReference type="SAM" id="Phobius"/>
    </source>
</evidence>
<feature type="domain" description="Low molecular weight antigen MTB12-like C-terminal" evidence="4">
    <location>
        <begin position="122"/>
        <end position="235"/>
    </location>
</feature>
<protein>
    <recommendedName>
        <fullName evidence="4">Low molecular weight antigen MTB12-like C-terminal domain-containing protein</fullName>
    </recommendedName>
</protein>
<dbReference type="InterPro" id="IPR058644">
    <property type="entry name" value="Mtb12-like_C"/>
</dbReference>